<dbReference type="OrthoDB" id="877458at2"/>
<evidence type="ECO:0000256" key="1">
    <source>
        <dbReference type="SAM" id="MobiDB-lite"/>
    </source>
</evidence>
<dbReference type="AlphaFoldDB" id="A0A3R9MZS2"/>
<feature type="compositionally biased region" description="Gly residues" evidence="1">
    <location>
        <begin position="176"/>
        <end position="194"/>
    </location>
</feature>
<feature type="region of interest" description="Disordered" evidence="1">
    <location>
        <begin position="174"/>
        <end position="194"/>
    </location>
</feature>
<keyword evidence="3" id="KW-1185">Reference proteome</keyword>
<evidence type="ECO:0000313" key="3">
    <source>
        <dbReference type="Proteomes" id="UP000270291"/>
    </source>
</evidence>
<dbReference type="EMBL" id="RWIU01000002">
    <property type="protein sequence ID" value="RSK44693.1"/>
    <property type="molecule type" value="Genomic_DNA"/>
</dbReference>
<accession>A0A3R9MZS2</accession>
<dbReference type="Proteomes" id="UP000270291">
    <property type="component" value="Unassembled WGS sequence"/>
</dbReference>
<gene>
    <name evidence="2" type="ORF">EI293_09285</name>
</gene>
<proteinExistence type="predicted"/>
<name>A0A3R9MZS2_9BACT</name>
<organism evidence="2 3">
    <name type="scientific">Hymenobacter perfusus</name>
    <dbReference type="NCBI Taxonomy" id="1236770"/>
    <lineage>
        <taxon>Bacteria</taxon>
        <taxon>Pseudomonadati</taxon>
        <taxon>Bacteroidota</taxon>
        <taxon>Cytophagia</taxon>
        <taxon>Cytophagales</taxon>
        <taxon>Hymenobacteraceae</taxon>
        <taxon>Hymenobacter</taxon>
    </lineage>
</organism>
<evidence type="ECO:0000313" key="2">
    <source>
        <dbReference type="EMBL" id="RSK44693.1"/>
    </source>
</evidence>
<sequence length="430" mass="45792">MEPGYSNLRPEPGEANLGGLELFWYTDARNLLGFPERGQLTLDMLPLVEGACWYRLVPTRGTADYDQKPKPNGRHGDTFTQLLKGVLPRHTPGLSEALERLQGGRFVVLYRDLNEQVQLVGTPAFPLEWQDSYTTGSQSSRNGFAFQFAGETLRRARPFLGSWLVADGELTYEEPGTGGPLPGGGGGSGGGGGTNRLLTFMASNTVGNVQAGEQVTVMDDETGQTTQEMLTKDSPVQATMQASNPVRQFGAAAGVTLSYSVTEGTHPITSVLVNGQAQTYSDGSPRLDGSVSTATAPNADATFALLATDASGATAQASASVRYQHRRFWGGMVQDPFGLDDVQLSAVLRTLSQEFSAGRGQDFSLALSDQFVVVARPAAQGAGAFVVNGLANNAFQTRTFLFTNSDGFTESFVVERSASPDTGSFNISIR</sequence>
<reference evidence="2 3" key="1">
    <citation type="submission" date="2018-12" db="EMBL/GenBank/DDBJ databases">
        <authorList>
            <person name="Feng G."/>
            <person name="Zhu H."/>
        </authorList>
    </citation>
    <scope>NUCLEOTIDE SEQUENCE [LARGE SCALE GENOMIC DNA]</scope>
    <source>
        <strain evidence="2 3">LMG 26000</strain>
    </source>
</reference>
<comment type="caution">
    <text evidence="2">The sequence shown here is derived from an EMBL/GenBank/DDBJ whole genome shotgun (WGS) entry which is preliminary data.</text>
</comment>
<dbReference type="RefSeq" id="WP_125436845.1">
    <property type="nucleotide sequence ID" value="NZ_RWIU01000002.1"/>
</dbReference>
<protein>
    <submittedName>
        <fullName evidence="2">Uncharacterized protein</fullName>
    </submittedName>
</protein>